<reference evidence="2" key="1">
    <citation type="submission" date="2022-11" db="EMBL/GenBank/DDBJ databases">
        <authorList>
            <person name="Hyden B.L."/>
            <person name="Feng K."/>
            <person name="Yates T."/>
            <person name="Jawdy S."/>
            <person name="Smart L.B."/>
            <person name="Muchero W."/>
        </authorList>
    </citation>
    <scope>NUCLEOTIDE SEQUENCE</scope>
    <source>
        <tissue evidence="2">Shoot tip</tissue>
    </source>
</reference>
<comment type="caution">
    <text evidence="2">The sequence shown here is derived from an EMBL/GenBank/DDBJ whole genome shotgun (WGS) entry which is preliminary data.</text>
</comment>
<dbReference type="AlphaFoldDB" id="A0A9Q0ZFP1"/>
<feature type="transmembrane region" description="Helical" evidence="1">
    <location>
        <begin position="6"/>
        <end position="28"/>
    </location>
</feature>
<proteinExistence type="predicted"/>
<evidence type="ECO:0000256" key="1">
    <source>
        <dbReference type="SAM" id="Phobius"/>
    </source>
</evidence>
<evidence type="ECO:0000313" key="2">
    <source>
        <dbReference type="EMBL" id="KAJ6732673.1"/>
    </source>
</evidence>
<evidence type="ECO:0000313" key="3">
    <source>
        <dbReference type="Proteomes" id="UP001151752"/>
    </source>
</evidence>
<reference evidence="2" key="2">
    <citation type="journal article" date="2023" name="Int. J. Mol. Sci.">
        <title>De Novo Assembly and Annotation of 11 Diverse Shrub Willow (Salix) Genomes Reveals Novel Gene Organization in Sex-Linked Regions.</title>
        <authorList>
            <person name="Hyden B."/>
            <person name="Feng K."/>
            <person name="Yates T.B."/>
            <person name="Jawdy S."/>
            <person name="Cereghino C."/>
            <person name="Smart L.B."/>
            <person name="Muchero W."/>
        </authorList>
    </citation>
    <scope>NUCLEOTIDE SEQUENCE</scope>
    <source>
        <tissue evidence="2">Shoot tip</tissue>
    </source>
</reference>
<accession>A0A9Q0ZFP1</accession>
<dbReference type="Proteomes" id="UP001151752">
    <property type="component" value="Chromosome 7"/>
</dbReference>
<feature type="non-terminal residue" evidence="2">
    <location>
        <position position="59"/>
    </location>
</feature>
<keyword evidence="1" id="KW-0812">Transmembrane</keyword>
<gene>
    <name evidence="2" type="ORF">OIU74_004592</name>
</gene>
<organism evidence="2 3">
    <name type="scientific">Salix koriyanagi</name>
    <dbReference type="NCBI Taxonomy" id="2511006"/>
    <lineage>
        <taxon>Eukaryota</taxon>
        <taxon>Viridiplantae</taxon>
        <taxon>Streptophyta</taxon>
        <taxon>Embryophyta</taxon>
        <taxon>Tracheophyta</taxon>
        <taxon>Spermatophyta</taxon>
        <taxon>Magnoliopsida</taxon>
        <taxon>eudicotyledons</taxon>
        <taxon>Gunneridae</taxon>
        <taxon>Pentapetalae</taxon>
        <taxon>rosids</taxon>
        <taxon>fabids</taxon>
        <taxon>Malpighiales</taxon>
        <taxon>Salicaceae</taxon>
        <taxon>Saliceae</taxon>
        <taxon>Salix</taxon>
    </lineage>
</organism>
<dbReference type="EMBL" id="JAPFFM010000011">
    <property type="protein sequence ID" value="KAJ6732673.1"/>
    <property type="molecule type" value="Genomic_DNA"/>
</dbReference>
<keyword evidence="1" id="KW-0472">Membrane</keyword>
<protein>
    <submittedName>
        <fullName evidence="2">Uncharacterized protein</fullName>
    </submittedName>
</protein>
<keyword evidence="1" id="KW-1133">Transmembrane helix</keyword>
<sequence length="59" mass="6879">MDYFGSWVHSLFSVAFVLWLHCLVRIGVEKMKKKLLQLPCGKKLKSVTGIFFFFLLKIS</sequence>
<keyword evidence="3" id="KW-1185">Reference proteome</keyword>
<name>A0A9Q0ZFP1_9ROSI</name>